<dbReference type="AlphaFoldDB" id="K0YQ60"/>
<feature type="compositionally biased region" description="Low complexity" evidence="1">
    <location>
        <begin position="35"/>
        <end position="53"/>
    </location>
</feature>
<keyword evidence="5" id="KW-1185">Reference proteome</keyword>
<dbReference type="HOGENOM" id="CLU_043034_0_0_11"/>
<comment type="caution">
    <text evidence="4">The sequence shown here is derived from an EMBL/GenBank/DDBJ whole genome shotgun (WGS) entry which is preliminary data.</text>
</comment>
<feature type="region of interest" description="Disordered" evidence="1">
    <location>
        <begin position="17"/>
        <end position="56"/>
    </location>
</feature>
<dbReference type="Pfam" id="PF07510">
    <property type="entry name" value="GmrSD_C"/>
    <property type="match status" value="1"/>
</dbReference>
<proteinExistence type="predicted"/>
<dbReference type="SMART" id="SM00894">
    <property type="entry name" value="Excalibur"/>
    <property type="match status" value="1"/>
</dbReference>
<gene>
    <name evidence="4" type="ORF">HMPREF9719_01395</name>
</gene>
<evidence type="ECO:0000313" key="5">
    <source>
        <dbReference type="Proteomes" id="UP000006078"/>
    </source>
</evidence>
<dbReference type="OrthoDB" id="5196645at2"/>
<sequence>MSTPTRAALAALAAAALAAGCAAPEPEPEEPAPSSPAATEPPTEAAPDDAPAGLEEIWEMWDGLEVKGRAPKTGYDRDEFGQRWRDLDHNGCDQRNDVLARDLEDPVAPDGCRVESGALEDPYTAQTIEFQRGEDTSRAVQIDHVVALSDAWQKGAATWSAEKREQFANDPGNLLAVDGPANQQKGDGDTATWLPPNKEFRCEYVVMQVSVKDAYELWVTGAEKEAMGRELSGCDKAPELKDEPQSVPEPEEANGPKEQRNDDAPAGGEPAGDGAGFSDCRSAWEAGAAPIRRGEPGYAPSLDGDGDGVACENPPS</sequence>
<evidence type="ECO:0000256" key="2">
    <source>
        <dbReference type="SAM" id="SignalP"/>
    </source>
</evidence>
<dbReference type="RefSeq" id="WP_004601285.1">
    <property type="nucleotide sequence ID" value="NZ_JH815194.1"/>
</dbReference>
<evidence type="ECO:0000259" key="3">
    <source>
        <dbReference type="SMART" id="SM00894"/>
    </source>
</evidence>
<dbReference type="PATRIC" id="fig|883169.3.peg.1342"/>
<dbReference type="eggNOG" id="COG2356">
    <property type="taxonomic scope" value="Bacteria"/>
</dbReference>
<feature type="signal peptide" evidence="2">
    <location>
        <begin position="1"/>
        <end position="18"/>
    </location>
</feature>
<evidence type="ECO:0000256" key="1">
    <source>
        <dbReference type="SAM" id="MobiDB-lite"/>
    </source>
</evidence>
<accession>K0YQ60</accession>
<reference evidence="4 5" key="1">
    <citation type="submission" date="2012-08" db="EMBL/GenBank/DDBJ databases">
        <title>The Genome Sequence of Turicella otitidis ATCC 51513.</title>
        <authorList>
            <consortium name="The Broad Institute Genome Sequencing Platform"/>
            <person name="Earl A."/>
            <person name="Ward D."/>
            <person name="Feldgarden M."/>
            <person name="Gevers D."/>
            <person name="Huys G."/>
            <person name="Walker B."/>
            <person name="Young S.K."/>
            <person name="Zeng Q."/>
            <person name="Gargeya S."/>
            <person name="Fitzgerald M."/>
            <person name="Haas B."/>
            <person name="Abouelleil A."/>
            <person name="Alvarado L."/>
            <person name="Arachchi H.M."/>
            <person name="Berlin A.M."/>
            <person name="Chapman S.B."/>
            <person name="Goldberg J."/>
            <person name="Griggs A."/>
            <person name="Gujja S."/>
            <person name="Hansen M."/>
            <person name="Howarth C."/>
            <person name="Imamovic A."/>
            <person name="Larimer J."/>
            <person name="McCowen C."/>
            <person name="Montmayeur A."/>
            <person name="Murphy C."/>
            <person name="Neiman D."/>
            <person name="Pearson M."/>
            <person name="Priest M."/>
            <person name="Roberts A."/>
            <person name="Saif S."/>
            <person name="Shea T."/>
            <person name="Sisk P."/>
            <person name="Sykes S."/>
            <person name="Wortman J."/>
            <person name="Nusbaum C."/>
            <person name="Birren B."/>
        </authorList>
    </citation>
    <scope>NUCLEOTIDE SEQUENCE [LARGE SCALE GENOMIC DNA]</scope>
    <source>
        <strain evidence="4 5">ATCC 51513</strain>
    </source>
</reference>
<dbReference type="Proteomes" id="UP000006078">
    <property type="component" value="Unassembled WGS sequence"/>
</dbReference>
<dbReference type="EMBL" id="AHAE01000067">
    <property type="protein sequence ID" value="EJZ81664.1"/>
    <property type="molecule type" value="Genomic_DNA"/>
</dbReference>
<feature type="chain" id="PRO_5039398303" description="Excalibur calcium-binding domain-containing protein" evidence="2">
    <location>
        <begin position="19"/>
        <end position="316"/>
    </location>
</feature>
<feature type="compositionally biased region" description="Basic and acidic residues" evidence="1">
    <location>
        <begin position="254"/>
        <end position="263"/>
    </location>
</feature>
<organism evidence="4 5">
    <name type="scientific">Corynebacterium otitidis ATCC 51513</name>
    <dbReference type="NCBI Taxonomy" id="883169"/>
    <lineage>
        <taxon>Bacteria</taxon>
        <taxon>Bacillati</taxon>
        <taxon>Actinomycetota</taxon>
        <taxon>Actinomycetes</taxon>
        <taxon>Mycobacteriales</taxon>
        <taxon>Corynebacteriaceae</taxon>
        <taxon>Corynebacterium</taxon>
    </lineage>
</organism>
<name>K0YQ60_9CORY</name>
<feature type="compositionally biased region" description="Basic and acidic residues" evidence="1">
    <location>
        <begin position="227"/>
        <end position="244"/>
    </location>
</feature>
<feature type="region of interest" description="Disordered" evidence="1">
    <location>
        <begin position="227"/>
        <end position="316"/>
    </location>
</feature>
<keyword evidence="2" id="KW-0732">Signal</keyword>
<dbReference type="InterPro" id="IPR008613">
    <property type="entry name" value="Excalibur_Ca-bd_domain"/>
</dbReference>
<dbReference type="PANTHER" id="PTHR24094">
    <property type="entry name" value="SECRETED PROTEIN"/>
    <property type="match status" value="1"/>
</dbReference>
<dbReference type="PROSITE" id="PS51257">
    <property type="entry name" value="PROKAR_LIPOPROTEIN"/>
    <property type="match status" value="1"/>
</dbReference>
<dbReference type="PANTHER" id="PTHR24094:SF15">
    <property type="entry name" value="AMP-DEPENDENT SYNTHETASE_LIGASE DOMAIN-CONTAINING PROTEIN-RELATED"/>
    <property type="match status" value="1"/>
</dbReference>
<feature type="domain" description="Excalibur calcium-binding" evidence="3">
    <location>
        <begin position="276"/>
        <end position="312"/>
    </location>
</feature>
<evidence type="ECO:0000313" key="4">
    <source>
        <dbReference type="EMBL" id="EJZ81664.1"/>
    </source>
</evidence>
<protein>
    <recommendedName>
        <fullName evidence="3">Excalibur calcium-binding domain-containing protein</fullName>
    </recommendedName>
</protein>
<dbReference type="Pfam" id="PF05901">
    <property type="entry name" value="Excalibur"/>
    <property type="match status" value="1"/>
</dbReference>
<feature type="region of interest" description="Disordered" evidence="1">
    <location>
        <begin position="171"/>
        <end position="195"/>
    </location>
</feature>
<dbReference type="InterPro" id="IPR011089">
    <property type="entry name" value="GmrSD_C"/>
</dbReference>